<gene>
    <name evidence="5" type="ORF">FNQ90_20480</name>
</gene>
<dbReference type="RefSeq" id="WP_182607757.1">
    <property type="nucleotide sequence ID" value="NZ_VKHT01000886.1"/>
</dbReference>
<dbReference type="InterPro" id="IPR003593">
    <property type="entry name" value="AAA+_ATPase"/>
</dbReference>
<comment type="caution">
    <text evidence="5">The sequence shown here is derived from an EMBL/GenBank/DDBJ whole genome shotgun (WGS) entry which is preliminary data.</text>
</comment>
<evidence type="ECO:0000256" key="1">
    <source>
        <dbReference type="ARBA" id="ARBA00005417"/>
    </source>
</evidence>
<evidence type="ECO:0000259" key="4">
    <source>
        <dbReference type="PROSITE" id="PS50893"/>
    </source>
</evidence>
<dbReference type="PROSITE" id="PS50893">
    <property type="entry name" value="ABC_TRANSPORTER_2"/>
    <property type="match status" value="1"/>
</dbReference>
<dbReference type="GO" id="GO:0022857">
    <property type="term" value="F:transmembrane transporter activity"/>
    <property type="evidence" value="ECO:0007669"/>
    <property type="project" value="TreeGrafter"/>
</dbReference>
<evidence type="ECO:0000256" key="2">
    <source>
        <dbReference type="ARBA" id="ARBA00022741"/>
    </source>
</evidence>
<dbReference type="Proteomes" id="UP000538929">
    <property type="component" value="Unassembled WGS sequence"/>
</dbReference>
<dbReference type="InterPro" id="IPR015854">
    <property type="entry name" value="ABC_transpr_LolD-like"/>
</dbReference>
<keyword evidence="2" id="KW-0547">Nucleotide-binding</keyword>
<accession>A0A7W3TGN4</accession>
<sequence length="232" mass="24649">MRRLYCDREGTEALRDVTLDVDEGEILAVIGPRGSGRSSLLGCLAGRLPVREGEVWFGDLPVHALPEAARARMRREHVGWIGDAPRLLPELTARENAALPLLLAGTGSRTAHRVAGEWLARLDADGFARRRPAALTRAQRQRVAIARALVTGPTVLLADEPGAPLRGRDRLCALRALVAAARSHHITAVITGTGSELSGLVDRVVTLEDGQLVDSAPITGAPTAPEPCSLPG</sequence>
<reference evidence="6" key="1">
    <citation type="submission" date="2019-10" db="EMBL/GenBank/DDBJ databases">
        <title>Streptomyces sp. nov., a novel actinobacterium isolated from alkaline environment.</title>
        <authorList>
            <person name="Golinska P."/>
        </authorList>
    </citation>
    <scope>NUCLEOTIDE SEQUENCE [LARGE SCALE GENOMIC DNA]</scope>
    <source>
        <strain evidence="6">DSM 42118</strain>
    </source>
</reference>
<dbReference type="GO" id="GO:0005886">
    <property type="term" value="C:plasma membrane"/>
    <property type="evidence" value="ECO:0007669"/>
    <property type="project" value="TreeGrafter"/>
</dbReference>
<protein>
    <submittedName>
        <fullName evidence="5">ATP-binding cassette domain-containing protein</fullName>
    </submittedName>
</protein>
<name>A0A7W3TGN4_9ACTN</name>
<dbReference type="GO" id="GO:0005524">
    <property type="term" value="F:ATP binding"/>
    <property type="evidence" value="ECO:0007669"/>
    <property type="project" value="UniProtKB-KW"/>
</dbReference>
<proteinExistence type="inferred from homology"/>
<dbReference type="PANTHER" id="PTHR24220:SF689">
    <property type="entry name" value="LIPOPROTEIN-RELEASING SYSTEM ATP-BINDING PROTEIN LOLD"/>
    <property type="match status" value="1"/>
</dbReference>
<dbReference type="EMBL" id="VKHT01000886">
    <property type="protein sequence ID" value="MBB0246422.1"/>
    <property type="molecule type" value="Genomic_DNA"/>
</dbReference>
<feature type="domain" description="ABC transporter" evidence="4">
    <location>
        <begin position="1"/>
        <end position="231"/>
    </location>
</feature>
<organism evidence="5 6">
    <name type="scientific">Streptomyces alkaliphilus</name>
    <dbReference type="NCBI Taxonomy" id="1472722"/>
    <lineage>
        <taxon>Bacteria</taxon>
        <taxon>Bacillati</taxon>
        <taxon>Actinomycetota</taxon>
        <taxon>Actinomycetes</taxon>
        <taxon>Kitasatosporales</taxon>
        <taxon>Streptomycetaceae</taxon>
        <taxon>Streptomyces</taxon>
    </lineage>
</organism>
<dbReference type="Gene3D" id="3.40.50.300">
    <property type="entry name" value="P-loop containing nucleotide triphosphate hydrolases"/>
    <property type="match status" value="1"/>
</dbReference>
<dbReference type="GO" id="GO:0016887">
    <property type="term" value="F:ATP hydrolysis activity"/>
    <property type="evidence" value="ECO:0007669"/>
    <property type="project" value="InterPro"/>
</dbReference>
<dbReference type="InterPro" id="IPR027417">
    <property type="entry name" value="P-loop_NTPase"/>
</dbReference>
<keyword evidence="3 5" id="KW-0067">ATP-binding</keyword>
<evidence type="ECO:0000256" key="3">
    <source>
        <dbReference type="ARBA" id="ARBA00022840"/>
    </source>
</evidence>
<evidence type="ECO:0000313" key="5">
    <source>
        <dbReference type="EMBL" id="MBB0246422.1"/>
    </source>
</evidence>
<dbReference type="AlphaFoldDB" id="A0A7W3TGN4"/>
<dbReference type="PANTHER" id="PTHR24220">
    <property type="entry name" value="IMPORT ATP-BINDING PROTEIN"/>
    <property type="match status" value="1"/>
</dbReference>
<comment type="similarity">
    <text evidence="1">Belongs to the ABC transporter superfamily.</text>
</comment>
<dbReference type="SUPFAM" id="SSF52540">
    <property type="entry name" value="P-loop containing nucleoside triphosphate hydrolases"/>
    <property type="match status" value="1"/>
</dbReference>
<dbReference type="Pfam" id="PF00005">
    <property type="entry name" value="ABC_tran"/>
    <property type="match status" value="1"/>
</dbReference>
<dbReference type="SMART" id="SM00382">
    <property type="entry name" value="AAA"/>
    <property type="match status" value="1"/>
</dbReference>
<keyword evidence="6" id="KW-1185">Reference proteome</keyword>
<evidence type="ECO:0000313" key="6">
    <source>
        <dbReference type="Proteomes" id="UP000538929"/>
    </source>
</evidence>
<dbReference type="InterPro" id="IPR003439">
    <property type="entry name" value="ABC_transporter-like_ATP-bd"/>
</dbReference>